<sequence length="188" mass="21254">MIGYLQKINTNDHIGGELEGTLTMSFFRGATLRRWLRRPDCPEIVQQFRAIFERTFSPQAGTSPPLVQDGDRAHYMYNGTNYSWASTHVGNSILMYYPTAAADTPIPGSIERIISKGSTTSFVIRRYAPLSPGQFDPFSRYRPHFPAFTYSSKFEDVVDTIDPSLVLSHCARFEFSDNRAVLLNLSRG</sequence>
<proteinExistence type="predicted"/>
<gene>
    <name evidence="1" type="ORF">GGX14DRAFT_371696</name>
</gene>
<protein>
    <submittedName>
        <fullName evidence="1">Uncharacterized protein</fullName>
    </submittedName>
</protein>
<reference evidence="1" key="1">
    <citation type="submission" date="2023-03" db="EMBL/GenBank/DDBJ databases">
        <title>Massive genome expansion in bonnet fungi (Mycena s.s.) driven by repeated elements and novel gene families across ecological guilds.</title>
        <authorList>
            <consortium name="Lawrence Berkeley National Laboratory"/>
            <person name="Harder C.B."/>
            <person name="Miyauchi S."/>
            <person name="Viragh M."/>
            <person name="Kuo A."/>
            <person name="Thoen E."/>
            <person name="Andreopoulos B."/>
            <person name="Lu D."/>
            <person name="Skrede I."/>
            <person name="Drula E."/>
            <person name="Henrissat B."/>
            <person name="Morin E."/>
            <person name="Kohler A."/>
            <person name="Barry K."/>
            <person name="LaButti K."/>
            <person name="Morin E."/>
            <person name="Salamov A."/>
            <person name="Lipzen A."/>
            <person name="Mereny Z."/>
            <person name="Hegedus B."/>
            <person name="Baldrian P."/>
            <person name="Stursova M."/>
            <person name="Weitz H."/>
            <person name="Taylor A."/>
            <person name="Grigoriev I.V."/>
            <person name="Nagy L.G."/>
            <person name="Martin F."/>
            <person name="Kauserud H."/>
        </authorList>
    </citation>
    <scope>NUCLEOTIDE SEQUENCE</scope>
    <source>
        <strain evidence="1">9144</strain>
    </source>
</reference>
<dbReference type="EMBL" id="JARJCW010000060">
    <property type="protein sequence ID" value="KAJ7201175.1"/>
    <property type="molecule type" value="Genomic_DNA"/>
</dbReference>
<accession>A0AAD6V6U6</accession>
<evidence type="ECO:0000313" key="2">
    <source>
        <dbReference type="Proteomes" id="UP001219525"/>
    </source>
</evidence>
<organism evidence="1 2">
    <name type="scientific">Mycena pura</name>
    <dbReference type="NCBI Taxonomy" id="153505"/>
    <lineage>
        <taxon>Eukaryota</taxon>
        <taxon>Fungi</taxon>
        <taxon>Dikarya</taxon>
        <taxon>Basidiomycota</taxon>
        <taxon>Agaricomycotina</taxon>
        <taxon>Agaricomycetes</taxon>
        <taxon>Agaricomycetidae</taxon>
        <taxon>Agaricales</taxon>
        <taxon>Marasmiineae</taxon>
        <taxon>Mycenaceae</taxon>
        <taxon>Mycena</taxon>
    </lineage>
</organism>
<comment type="caution">
    <text evidence="1">The sequence shown here is derived from an EMBL/GenBank/DDBJ whole genome shotgun (WGS) entry which is preliminary data.</text>
</comment>
<dbReference type="AlphaFoldDB" id="A0AAD6V6U6"/>
<dbReference type="Proteomes" id="UP001219525">
    <property type="component" value="Unassembled WGS sequence"/>
</dbReference>
<evidence type="ECO:0000313" key="1">
    <source>
        <dbReference type="EMBL" id="KAJ7201175.1"/>
    </source>
</evidence>
<name>A0AAD6V6U6_9AGAR</name>
<keyword evidence="2" id="KW-1185">Reference proteome</keyword>